<dbReference type="InterPro" id="IPR016181">
    <property type="entry name" value="Acyl_CoA_acyltransferase"/>
</dbReference>
<dbReference type="SUPFAM" id="SSF55729">
    <property type="entry name" value="Acyl-CoA N-acyltransferases (Nat)"/>
    <property type="match status" value="1"/>
</dbReference>
<keyword evidence="3" id="KW-1185">Reference proteome</keyword>
<dbReference type="Proteomes" id="UP000515307">
    <property type="component" value="Chromosome"/>
</dbReference>
<name>A0A7G7BLH9_9ACTN</name>
<proteinExistence type="predicted"/>
<organism evidence="2 3">
    <name type="scientific">Streptomyces finlayi</name>
    <dbReference type="NCBI Taxonomy" id="67296"/>
    <lineage>
        <taxon>Bacteria</taxon>
        <taxon>Bacillati</taxon>
        <taxon>Actinomycetota</taxon>
        <taxon>Actinomycetes</taxon>
        <taxon>Kitasatosporales</taxon>
        <taxon>Streptomycetaceae</taxon>
        <taxon>Streptomyces</taxon>
    </lineage>
</organism>
<dbReference type="Gene3D" id="3.40.630.90">
    <property type="match status" value="1"/>
</dbReference>
<sequence>MHNALPRPLAGLPIRRLTRGDLVSCADLCEDRGWSRDEHRWGLLLSAGTGYGIDDPEGRGLAAACVVTPNGTDLAAIGMLLVAGRHAGQGLGRRLMQYVIESSGETPLALYATTEGQPLYEQLGFTVVGRADRVAGHFRPMDGERDRNPGATTVTTRPAAADDLQRILRLDADTFGADRTHIITRLPAFSDRFLVAEDAGALIGYAALWPSGDVHSIGPLTARDIGTAKALVTALAATTDRLLRTDIDARHKELLDWLGDHGMERGSSTAVMVYRGSELPGDWTRRFAPLTVATG</sequence>
<accession>A0A7G7BLH9</accession>
<feature type="domain" description="N-acetyltransferase" evidence="1">
    <location>
        <begin position="154"/>
        <end position="286"/>
    </location>
</feature>
<dbReference type="InterPro" id="IPR041496">
    <property type="entry name" value="YitH/HolE_GNAT"/>
</dbReference>
<gene>
    <name evidence="2" type="ORF">F0344_17620</name>
</gene>
<evidence type="ECO:0000313" key="2">
    <source>
        <dbReference type="EMBL" id="QNE76194.1"/>
    </source>
</evidence>
<dbReference type="GO" id="GO:0016747">
    <property type="term" value="F:acyltransferase activity, transferring groups other than amino-acyl groups"/>
    <property type="evidence" value="ECO:0007669"/>
    <property type="project" value="InterPro"/>
</dbReference>
<keyword evidence="2" id="KW-0808">Transferase</keyword>
<dbReference type="InterPro" id="IPR052729">
    <property type="entry name" value="Acyl/Acetyltrans_Enzymes"/>
</dbReference>
<dbReference type="PANTHER" id="PTHR47237">
    <property type="entry name" value="SLL0310 PROTEIN"/>
    <property type="match status" value="1"/>
</dbReference>
<dbReference type="Gene3D" id="3.40.630.30">
    <property type="match status" value="1"/>
</dbReference>
<dbReference type="InterPro" id="IPR000182">
    <property type="entry name" value="GNAT_dom"/>
</dbReference>
<evidence type="ECO:0000313" key="3">
    <source>
        <dbReference type="Proteomes" id="UP000515307"/>
    </source>
</evidence>
<protein>
    <submittedName>
        <fullName evidence="2">GNAT family N-acetyltransferase</fullName>
    </submittedName>
</protein>
<evidence type="ECO:0000259" key="1">
    <source>
        <dbReference type="PROSITE" id="PS51186"/>
    </source>
</evidence>
<dbReference type="Pfam" id="PF18014">
    <property type="entry name" value="Acetyltransf_18"/>
    <property type="match status" value="1"/>
</dbReference>
<dbReference type="PROSITE" id="PS51186">
    <property type="entry name" value="GNAT"/>
    <property type="match status" value="2"/>
</dbReference>
<feature type="domain" description="N-acetyltransferase" evidence="1">
    <location>
        <begin position="12"/>
        <end position="146"/>
    </location>
</feature>
<dbReference type="AlphaFoldDB" id="A0A7G7BLH9"/>
<dbReference type="CDD" id="cd04301">
    <property type="entry name" value="NAT_SF"/>
    <property type="match status" value="1"/>
</dbReference>
<dbReference type="PANTHER" id="PTHR47237:SF2">
    <property type="entry name" value="BLL4206 PROTEIN"/>
    <property type="match status" value="1"/>
</dbReference>
<dbReference type="KEGG" id="sfiy:F0344_17620"/>
<reference evidence="3" key="1">
    <citation type="submission" date="2019-10" db="EMBL/GenBank/DDBJ databases">
        <title>Antimicrobial potential of Antarctic Bacteria.</title>
        <authorList>
            <person name="Benaud N."/>
            <person name="Edwards R.J."/>
            <person name="Ferrari B.C."/>
        </authorList>
    </citation>
    <scope>NUCLEOTIDE SEQUENCE [LARGE SCALE GENOMIC DNA]</scope>
    <source>
        <strain evidence="3">NBSH44</strain>
    </source>
</reference>
<dbReference type="RefSeq" id="WP_185299687.1">
    <property type="nucleotide sequence ID" value="NZ_CP045702.1"/>
</dbReference>
<dbReference type="Pfam" id="PF13673">
    <property type="entry name" value="Acetyltransf_10"/>
    <property type="match status" value="1"/>
</dbReference>
<dbReference type="EMBL" id="CP045702">
    <property type="protein sequence ID" value="QNE76194.1"/>
    <property type="molecule type" value="Genomic_DNA"/>
</dbReference>